<evidence type="ECO:0000313" key="1">
    <source>
        <dbReference type="EMBL" id="KAJ7683709.1"/>
    </source>
</evidence>
<protein>
    <submittedName>
        <fullName evidence="1">Uncharacterized protein</fullName>
    </submittedName>
</protein>
<sequence length="278" mass="31575">MDDDVPFTPEEEVILQTFGVRQAIFFSDIAFSNPLRPQYCAKCLQGVWMHIFETDDEALPAAFNFIVHGRTEAQMTSLISGISHCRYLDSPHDEIETELILGFHENAEETQAMTASHPELASPTHFHSLMKMLSIRLLTTLRNTNPIKLAKYKGRQEWPVSLEDIILPSVGAETTVKSLEQWIRHMTIVDPWPIELLGLIAYISRSHQPGYLAFPHLNSDPPSHYPRNMRRRCLISVAAIPGTQNHRSECPIRLAVAFHRYLLPQYLPAIGRCPRGIG</sequence>
<accession>A0AAD7D840</accession>
<comment type="caution">
    <text evidence="1">The sequence shown here is derived from an EMBL/GenBank/DDBJ whole genome shotgun (WGS) entry which is preliminary data.</text>
</comment>
<keyword evidence="2" id="KW-1185">Reference proteome</keyword>
<evidence type="ECO:0000313" key="2">
    <source>
        <dbReference type="Proteomes" id="UP001221757"/>
    </source>
</evidence>
<reference evidence="1" key="1">
    <citation type="submission" date="2023-03" db="EMBL/GenBank/DDBJ databases">
        <title>Massive genome expansion in bonnet fungi (Mycena s.s.) driven by repeated elements and novel gene families across ecological guilds.</title>
        <authorList>
            <consortium name="Lawrence Berkeley National Laboratory"/>
            <person name="Harder C.B."/>
            <person name="Miyauchi S."/>
            <person name="Viragh M."/>
            <person name="Kuo A."/>
            <person name="Thoen E."/>
            <person name="Andreopoulos B."/>
            <person name="Lu D."/>
            <person name="Skrede I."/>
            <person name="Drula E."/>
            <person name="Henrissat B."/>
            <person name="Morin E."/>
            <person name="Kohler A."/>
            <person name="Barry K."/>
            <person name="LaButti K."/>
            <person name="Morin E."/>
            <person name="Salamov A."/>
            <person name="Lipzen A."/>
            <person name="Mereny Z."/>
            <person name="Hegedus B."/>
            <person name="Baldrian P."/>
            <person name="Stursova M."/>
            <person name="Weitz H."/>
            <person name="Taylor A."/>
            <person name="Grigoriev I.V."/>
            <person name="Nagy L.G."/>
            <person name="Martin F."/>
            <person name="Kauserud H."/>
        </authorList>
    </citation>
    <scope>NUCLEOTIDE SEQUENCE</scope>
    <source>
        <strain evidence="1">CBHHK067</strain>
    </source>
</reference>
<dbReference type="AlphaFoldDB" id="A0AAD7D840"/>
<dbReference type="EMBL" id="JARKIE010000106">
    <property type="protein sequence ID" value="KAJ7683709.1"/>
    <property type="molecule type" value="Genomic_DNA"/>
</dbReference>
<organism evidence="1 2">
    <name type="scientific">Mycena rosella</name>
    <name type="common">Pink bonnet</name>
    <name type="synonym">Agaricus rosellus</name>
    <dbReference type="NCBI Taxonomy" id="1033263"/>
    <lineage>
        <taxon>Eukaryota</taxon>
        <taxon>Fungi</taxon>
        <taxon>Dikarya</taxon>
        <taxon>Basidiomycota</taxon>
        <taxon>Agaricomycotina</taxon>
        <taxon>Agaricomycetes</taxon>
        <taxon>Agaricomycetidae</taxon>
        <taxon>Agaricales</taxon>
        <taxon>Marasmiineae</taxon>
        <taxon>Mycenaceae</taxon>
        <taxon>Mycena</taxon>
    </lineage>
</organism>
<gene>
    <name evidence="1" type="ORF">B0H17DRAFT_30085</name>
</gene>
<dbReference type="Proteomes" id="UP001221757">
    <property type="component" value="Unassembled WGS sequence"/>
</dbReference>
<name>A0AAD7D840_MYCRO</name>
<proteinExistence type="predicted"/>